<evidence type="ECO:0000313" key="10">
    <source>
        <dbReference type="EMBL" id="KAK2978924.1"/>
    </source>
</evidence>
<dbReference type="GO" id="GO:0016491">
    <property type="term" value="F:oxidoreductase activity"/>
    <property type="evidence" value="ECO:0007669"/>
    <property type="project" value="InterPro"/>
</dbReference>
<evidence type="ECO:0000259" key="9">
    <source>
        <dbReference type="Pfam" id="PF23247"/>
    </source>
</evidence>
<dbReference type="EMBL" id="JAVXUO010001810">
    <property type="protein sequence ID" value="KAK2978924.1"/>
    <property type="molecule type" value="Genomic_DNA"/>
</dbReference>
<organism evidence="10 11">
    <name type="scientific">Escallonia rubra</name>
    <dbReference type="NCBI Taxonomy" id="112253"/>
    <lineage>
        <taxon>Eukaryota</taxon>
        <taxon>Viridiplantae</taxon>
        <taxon>Streptophyta</taxon>
        <taxon>Embryophyta</taxon>
        <taxon>Tracheophyta</taxon>
        <taxon>Spermatophyta</taxon>
        <taxon>Magnoliopsida</taxon>
        <taxon>eudicotyledons</taxon>
        <taxon>Gunneridae</taxon>
        <taxon>Pentapetalae</taxon>
        <taxon>asterids</taxon>
        <taxon>campanulids</taxon>
        <taxon>Escalloniales</taxon>
        <taxon>Escalloniaceae</taxon>
        <taxon>Escallonia</taxon>
    </lineage>
</organism>
<sequence>MDGNQVSQELVSKVGEDFESILEETNKIRQKHSEDMSVFRAISMVFERRPDLRVTKIARRYNGVKVTVESGRTFTADAAIVTVPLGVLKSNYIKFEPRLPEWKEAAITDLGVGIENKIILHFEKLTDKFGEPFELLGCKERLNATSPPLLTCGSQQVTCPSEDGKHYPLSKNNPIKDGNVTRVGIYGMPGVGKTTMMEQVRNAMVEKKEFEEVAFAVVSATWDVKSIQGRLASDLRLYDLAKEDDESVRACLLRRRLKNGKKILVILDDVWDKLTLEDMGLDFGDSRGCKILMTSRKGWVCEANKCLPFLIHVLSNEEARVLFRQHAGNCIEDAGINPVAMAVLNECGGLPLIIRAVGEALKDGELCEWKDARQQFKNFTPRNIVNLDEQVYKTLELSFNKLNPEEAKSCLLLCSLFPEDAEISIDDLSLLAMAMGFLRSMDSIEDARNRVLSLVKALKTSCLLLGCEDGDKVKLHDVIRDVAINIASEDVKYRFKVKPPISVWPAMDEACRAITLRIENIRELRRKLECPQLETLMLNCSWDSGTKIPGTFLDGLEKLKVLILANANTYWILDSNGDGLNAREQHVRLLSRMSMLEIDGLPKLQSLWNGDPLGILDLRSLTEIKIENCGLLKMLFSCSVARALEQLRQLTVACCPMLETIVYDDEGKEGTGDDIEFPQLKFLHLKNLPMLSSFCNAKVALTMYSLKAARLQNCPQMLRFSSGGLHLPKMTILSSPAGLSHVADLKEHLEASAMKINDSDFDDKELATDGGCDGEGLAMDKDSDGEMDFSLVEGLTLDGEDEIEETGILGYGPENKEKMCTNEISSNKKKEKD</sequence>
<feature type="domain" description="Disease resistance protein At4g27190-like leucine-rich repeats" evidence="9">
    <location>
        <begin position="548"/>
        <end position="655"/>
    </location>
</feature>
<keyword evidence="4" id="KW-0611">Plant defense</keyword>
<feature type="region of interest" description="Disordered" evidence="6">
    <location>
        <begin position="810"/>
        <end position="833"/>
    </location>
</feature>
<evidence type="ECO:0000256" key="2">
    <source>
        <dbReference type="ARBA" id="ARBA00022614"/>
    </source>
</evidence>
<dbReference type="PANTHER" id="PTHR33463">
    <property type="entry name" value="NB-ARC DOMAIN-CONTAINING PROTEIN-RELATED"/>
    <property type="match status" value="1"/>
</dbReference>
<evidence type="ECO:0000259" key="8">
    <source>
        <dbReference type="Pfam" id="PF01593"/>
    </source>
</evidence>
<accession>A0AA88R678</accession>
<dbReference type="Gene3D" id="3.40.50.300">
    <property type="entry name" value="P-loop containing nucleotide triphosphate hydrolases"/>
    <property type="match status" value="1"/>
</dbReference>
<proteinExistence type="inferred from homology"/>
<dbReference type="Proteomes" id="UP001187471">
    <property type="component" value="Unassembled WGS sequence"/>
</dbReference>
<evidence type="ECO:0000256" key="1">
    <source>
        <dbReference type="ARBA" id="ARBA00008894"/>
    </source>
</evidence>
<feature type="domain" description="Amine oxidase" evidence="8">
    <location>
        <begin position="53"/>
        <end position="124"/>
    </location>
</feature>
<keyword evidence="11" id="KW-1185">Reference proteome</keyword>
<dbReference type="SUPFAM" id="SSF52540">
    <property type="entry name" value="P-loop containing nucleoside triphosphate hydrolases"/>
    <property type="match status" value="1"/>
</dbReference>
<dbReference type="Gene3D" id="1.10.10.10">
    <property type="entry name" value="Winged helix-like DNA-binding domain superfamily/Winged helix DNA-binding domain"/>
    <property type="match status" value="1"/>
</dbReference>
<evidence type="ECO:0000256" key="5">
    <source>
        <dbReference type="ARBA" id="ARBA00022840"/>
    </source>
</evidence>
<dbReference type="PANTHER" id="PTHR33463:SF198">
    <property type="entry name" value="RPP4C3"/>
    <property type="match status" value="1"/>
</dbReference>
<evidence type="ECO:0000256" key="3">
    <source>
        <dbReference type="ARBA" id="ARBA00022737"/>
    </source>
</evidence>
<comment type="similarity">
    <text evidence="1">Belongs to the disease resistance NB-LRR family.</text>
</comment>
<reference evidence="10" key="1">
    <citation type="submission" date="2022-12" db="EMBL/GenBank/DDBJ databases">
        <title>Draft genome assemblies for two species of Escallonia (Escalloniales).</title>
        <authorList>
            <person name="Chanderbali A."/>
            <person name="Dervinis C."/>
            <person name="Anghel I."/>
            <person name="Soltis D."/>
            <person name="Soltis P."/>
            <person name="Zapata F."/>
        </authorList>
    </citation>
    <scope>NUCLEOTIDE SEQUENCE</scope>
    <source>
        <strain evidence="10">UCBG92.1500</strain>
        <tissue evidence="10">Leaf</tissue>
    </source>
</reference>
<evidence type="ECO:0000256" key="6">
    <source>
        <dbReference type="SAM" id="MobiDB-lite"/>
    </source>
</evidence>
<dbReference type="GO" id="GO:0005524">
    <property type="term" value="F:ATP binding"/>
    <property type="evidence" value="ECO:0007669"/>
    <property type="project" value="UniProtKB-KW"/>
</dbReference>
<gene>
    <name evidence="10" type="ORF">RJ640_019239</name>
</gene>
<dbReference type="GO" id="GO:0006952">
    <property type="term" value="P:defense response"/>
    <property type="evidence" value="ECO:0007669"/>
    <property type="project" value="UniProtKB-KW"/>
</dbReference>
<dbReference type="Pfam" id="PF00931">
    <property type="entry name" value="NB-ARC"/>
    <property type="match status" value="1"/>
</dbReference>
<evidence type="ECO:0008006" key="12">
    <source>
        <dbReference type="Google" id="ProtNLM"/>
    </source>
</evidence>
<dbReference type="InterPro" id="IPR002937">
    <property type="entry name" value="Amino_oxidase"/>
</dbReference>
<evidence type="ECO:0000259" key="7">
    <source>
        <dbReference type="Pfam" id="PF00931"/>
    </source>
</evidence>
<evidence type="ECO:0000313" key="11">
    <source>
        <dbReference type="Proteomes" id="UP001187471"/>
    </source>
</evidence>
<keyword evidence="5" id="KW-0067">ATP-binding</keyword>
<comment type="caution">
    <text evidence="10">The sequence shown here is derived from an EMBL/GenBank/DDBJ whole genome shotgun (WGS) entry which is preliminary data.</text>
</comment>
<dbReference type="Gene3D" id="3.80.10.10">
    <property type="entry name" value="Ribonuclease Inhibitor"/>
    <property type="match status" value="1"/>
</dbReference>
<dbReference type="SUPFAM" id="SSF51905">
    <property type="entry name" value="FAD/NAD(P)-binding domain"/>
    <property type="match status" value="1"/>
</dbReference>
<dbReference type="InterPro" id="IPR027417">
    <property type="entry name" value="P-loop_NTPase"/>
</dbReference>
<protein>
    <recommendedName>
        <fullName evidence="12">AAA+ ATPase domain-containing protein</fullName>
    </recommendedName>
</protein>
<dbReference type="InterPro" id="IPR057135">
    <property type="entry name" value="At4g27190-like_LRR"/>
</dbReference>
<dbReference type="InterPro" id="IPR036388">
    <property type="entry name" value="WH-like_DNA-bd_sf"/>
</dbReference>
<keyword evidence="2" id="KW-0433">Leucine-rich repeat</keyword>
<dbReference type="InterPro" id="IPR050905">
    <property type="entry name" value="Plant_NBS-LRR"/>
</dbReference>
<dbReference type="Pfam" id="PF01593">
    <property type="entry name" value="Amino_oxidase"/>
    <property type="match status" value="1"/>
</dbReference>
<dbReference type="InterPro" id="IPR036188">
    <property type="entry name" value="FAD/NAD-bd_sf"/>
</dbReference>
<dbReference type="PRINTS" id="PR00364">
    <property type="entry name" value="DISEASERSIST"/>
</dbReference>
<name>A0AA88R678_9ASTE</name>
<keyword evidence="3" id="KW-0677">Repeat</keyword>
<dbReference type="GO" id="GO:0043531">
    <property type="term" value="F:ADP binding"/>
    <property type="evidence" value="ECO:0007669"/>
    <property type="project" value="InterPro"/>
</dbReference>
<evidence type="ECO:0000256" key="4">
    <source>
        <dbReference type="ARBA" id="ARBA00022821"/>
    </source>
</evidence>
<dbReference type="SUPFAM" id="SSF52058">
    <property type="entry name" value="L domain-like"/>
    <property type="match status" value="1"/>
</dbReference>
<keyword evidence="5" id="KW-0547">Nucleotide-binding</keyword>
<feature type="domain" description="NB-ARC" evidence="7">
    <location>
        <begin position="177"/>
        <end position="327"/>
    </location>
</feature>
<feature type="compositionally biased region" description="Basic and acidic residues" evidence="6">
    <location>
        <begin position="814"/>
        <end position="833"/>
    </location>
</feature>
<dbReference type="InterPro" id="IPR032675">
    <property type="entry name" value="LRR_dom_sf"/>
</dbReference>
<dbReference type="Pfam" id="PF23247">
    <property type="entry name" value="LRR_RPS2"/>
    <property type="match status" value="1"/>
</dbReference>
<dbReference type="AlphaFoldDB" id="A0AA88R678"/>
<dbReference type="Gene3D" id="1.10.8.430">
    <property type="entry name" value="Helical domain of apoptotic protease-activating factors"/>
    <property type="match status" value="1"/>
</dbReference>
<dbReference type="InterPro" id="IPR042197">
    <property type="entry name" value="Apaf_helical"/>
</dbReference>
<dbReference type="InterPro" id="IPR002182">
    <property type="entry name" value="NB-ARC"/>
</dbReference>
<dbReference type="Gene3D" id="3.50.50.60">
    <property type="entry name" value="FAD/NAD(P)-binding domain"/>
    <property type="match status" value="1"/>
</dbReference>